<feature type="region of interest" description="Disordered" evidence="1">
    <location>
        <begin position="1"/>
        <end position="24"/>
    </location>
</feature>
<sequence>MTRRRTDMRRGDPEPPWAGPEVKHTPGLARNMMVELAPLLAEDGIIVDADGEIVSEVPDMETLQRAMARAVERQNLALFTPVGADRELAADVLREVTEALDAGHSTRACDVLDAVVPESPEHDTATVAGVTGVALGLLDAWLSGRDPHAPGGLAERALLPGGHWTGERAAVDILTLARKARAFRSLHKLTVTHGGHGLLYGAALALAAATTAWAHHTGTALEDLAATAIR</sequence>
<name>A0ABS4VMH6_9PSEU</name>
<dbReference type="RefSeq" id="WP_210025080.1">
    <property type="nucleotide sequence ID" value="NZ_JAGINU010000001.1"/>
</dbReference>
<dbReference type="EMBL" id="JAGINU010000001">
    <property type="protein sequence ID" value="MBP2365133.1"/>
    <property type="molecule type" value="Genomic_DNA"/>
</dbReference>
<evidence type="ECO:0000313" key="3">
    <source>
        <dbReference type="Proteomes" id="UP001519295"/>
    </source>
</evidence>
<accession>A0ABS4VMH6</accession>
<keyword evidence="3" id="KW-1185">Reference proteome</keyword>
<dbReference type="Proteomes" id="UP001519295">
    <property type="component" value="Unassembled WGS sequence"/>
</dbReference>
<feature type="compositionally biased region" description="Basic and acidic residues" evidence="1">
    <location>
        <begin position="1"/>
        <end position="13"/>
    </location>
</feature>
<gene>
    <name evidence="2" type="ORF">JOF36_000829</name>
</gene>
<evidence type="ECO:0000313" key="2">
    <source>
        <dbReference type="EMBL" id="MBP2365133.1"/>
    </source>
</evidence>
<reference evidence="2 3" key="1">
    <citation type="submission" date="2021-03" db="EMBL/GenBank/DDBJ databases">
        <title>Sequencing the genomes of 1000 actinobacteria strains.</title>
        <authorList>
            <person name="Klenk H.-P."/>
        </authorList>
    </citation>
    <scope>NUCLEOTIDE SEQUENCE [LARGE SCALE GENOMIC DNA]</scope>
    <source>
        <strain evidence="2 3">DSM 45256</strain>
    </source>
</reference>
<organism evidence="2 3">
    <name type="scientific">Pseudonocardia parietis</name>
    <dbReference type="NCBI Taxonomy" id="570936"/>
    <lineage>
        <taxon>Bacteria</taxon>
        <taxon>Bacillati</taxon>
        <taxon>Actinomycetota</taxon>
        <taxon>Actinomycetes</taxon>
        <taxon>Pseudonocardiales</taxon>
        <taxon>Pseudonocardiaceae</taxon>
        <taxon>Pseudonocardia</taxon>
    </lineage>
</organism>
<comment type="caution">
    <text evidence="2">The sequence shown here is derived from an EMBL/GenBank/DDBJ whole genome shotgun (WGS) entry which is preliminary data.</text>
</comment>
<proteinExistence type="predicted"/>
<protein>
    <submittedName>
        <fullName evidence="2">Uncharacterized protein</fullName>
    </submittedName>
</protein>
<evidence type="ECO:0000256" key="1">
    <source>
        <dbReference type="SAM" id="MobiDB-lite"/>
    </source>
</evidence>